<dbReference type="AlphaFoldDB" id="A0A401UQ88"/>
<organism evidence="1 2">
    <name type="scientific">Clostridium tagluense</name>
    <dbReference type="NCBI Taxonomy" id="360422"/>
    <lineage>
        <taxon>Bacteria</taxon>
        <taxon>Bacillati</taxon>
        <taxon>Bacillota</taxon>
        <taxon>Clostridia</taxon>
        <taxon>Eubacteriales</taxon>
        <taxon>Clostridiaceae</taxon>
        <taxon>Clostridium</taxon>
    </lineage>
</organism>
<sequence>MEGNCCLACNHSVKISPLTELINCKKYNYRVSPNSLACKNFELEKETDEIGVTWQEAFEAGLEGKRIKVYGQYLTYPKFETLHFALVYLSYRPNYYQDLLKKEWYIEKS</sequence>
<evidence type="ECO:0000313" key="2">
    <source>
        <dbReference type="Proteomes" id="UP000287872"/>
    </source>
</evidence>
<protein>
    <submittedName>
        <fullName evidence="1">Uncharacterized protein</fullName>
    </submittedName>
</protein>
<comment type="caution">
    <text evidence="1">The sequence shown here is derived from an EMBL/GenBank/DDBJ whole genome shotgun (WGS) entry which is preliminary data.</text>
</comment>
<evidence type="ECO:0000313" key="1">
    <source>
        <dbReference type="EMBL" id="GCD11686.1"/>
    </source>
</evidence>
<dbReference type="EMBL" id="BHYK01000021">
    <property type="protein sequence ID" value="GCD11686.1"/>
    <property type="molecule type" value="Genomic_DNA"/>
</dbReference>
<reference evidence="1 2" key="1">
    <citation type="submission" date="2018-11" db="EMBL/GenBank/DDBJ databases">
        <title>Genome sequencing and assembly of Clostridium tagluense strain A121.</title>
        <authorList>
            <person name="Murakami T."/>
            <person name="Segawa T."/>
            <person name="Shcherbakova V.A."/>
            <person name="Mori H."/>
            <person name="Yoshimura Y."/>
        </authorList>
    </citation>
    <scope>NUCLEOTIDE SEQUENCE [LARGE SCALE GENOMIC DNA]</scope>
    <source>
        <strain evidence="1 2">A121</strain>
    </source>
</reference>
<gene>
    <name evidence="1" type="ORF">Ctaglu_33090</name>
</gene>
<accession>A0A401UQ88</accession>
<name>A0A401UQ88_9CLOT</name>
<keyword evidence="2" id="KW-1185">Reference proteome</keyword>
<dbReference type="Proteomes" id="UP000287872">
    <property type="component" value="Unassembled WGS sequence"/>
</dbReference>
<proteinExistence type="predicted"/>